<dbReference type="PANTHER" id="PTHR47723:SF19">
    <property type="entry name" value="POLYNUCLEOTIDYL TRANSFERASE, RIBONUCLEASE H-LIKE SUPERFAMILY PROTEIN"/>
    <property type="match status" value="1"/>
</dbReference>
<sequence>MILQHLTPEDERPDEVVWVPTTSEKFSLSSAFQERLPLDDILGVIGGGGVLRDSNGRVLVAYSAFLEVNTSLCAEALALLTGLRLCFQKSYAQVHVQSDSTVVVGILQRRFQCPWHIRREVRQIWQLATDLGQFFHCFGEANKVVDILANIGLLHPHDHVRVYEQPYSLPQLARREARMDKLGFPSIRTIKGPS</sequence>
<evidence type="ECO:0000313" key="2">
    <source>
        <dbReference type="Proteomes" id="UP001652660"/>
    </source>
</evidence>
<dbReference type="RefSeq" id="XP_071909710.1">
    <property type="nucleotide sequence ID" value="XM_072053609.1"/>
</dbReference>
<dbReference type="InterPro" id="IPR012337">
    <property type="entry name" value="RNaseH-like_sf"/>
</dbReference>
<feature type="domain" description="RNase H type-1" evidence="1">
    <location>
        <begin position="46"/>
        <end position="150"/>
    </location>
</feature>
<name>A0ABM4UQZ9_COFAR</name>
<protein>
    <recommendedName>
        <fullName evidence="1">RNase H type-1 domain-containing protein</fullName>
    </recommendedName>
</protein>
<dbReference type="InterPro" id="IPR053151">
    <property type="entry name" value="RNase_H-like"/>
</dbReference>
<gene>
    <name evidence="3" type="primary">LOC140008745</name>
</gene>
<proteinExistence type="predicted"/>
<evidence type="ECO:0000313" key="3">
    <source>
        <dbReference type="RefSeq" id="XP_071909710.1"/>
    </source>
</evidence>
<dbReference type="Pfam" id="PF13456">
    <property type="entry name" value="RVT_3"/>
    <property type="match status" value="1"/>
</dbReference>
<dbReference type="PANTHER" id="PTHR47723">
    <property type="entry name" value="OS05G0353850 PROTEIN"/>
    <property type="match status" value="1"/>
</dbReference>
<reference evidence="3" key="1">
    <citation type="submission" date="2025-08" db="UniProtKB">
        <authorList>
            <consortium name="RefSeq"/>
        </authorList>
    </citation>
    <scope>IDENTIFICATION</scope>
    <source>
        <tissue evidence="3">Leaves</tissue>
    </source>
</reference>
<keyword evidence="2" id="KW-1185">Reference proteome</keyword>
<dbReference type="SUPFAM" id="SSF53098">
    <property type="entry name" value="Ribonuclease H-like"/>
    <property type="match status" value="1"/>
</dbReference>
<dbReference type="InterPro" id="IPR036397">
    <property type="entry name" value="RNaseH_sf"/>
</dbReference>
<dbReference type="CDD" id="cd06222">
    <property type="entry name" value="RNase_H_like"/>
    <property type="match status" value="1"/>
</dbReference>
<organism evidence="2 3">
    <name type="scientific">Coffea arabica</name>
    <name type="common">Arabian coffee</name>
    <dbReference type="NCBI Taxonomy" id="13443"/>
    <lineage>
        <taxon>Eukaryota</taxon>
        <taxon>Viridiplantae</taxon>
        <taxon>Streptophyta</taxon>
        <taxon>Embryophyta</taxon>
        <taxon>Tracheophyta</taxon>
        <taxon>Spermatophyta</taxon>
        <taxon>Magnoliopsida</taxon>
        <taxon>eudicotyledons</taxon>
        <taxon>Gunneridae</taxon>
        <taxon>Pentapetalae</taxon>
        <taxon>asterids</taxon>
        <taxon>lamiids</taxon>
        <taxon>Gentianales</taxon>
        <taxon>Rubiaceae</taxon>
        <taxon>Ixoroideae</taxon>
        <taxon>Gardenieae complex</taxon>
        <taxon>Bertiereae - Coffeeae clade</taxon>
        <taxon>Coffeeae</taxon>
        <taxon>Coffea</taxon>
    </lineage>
</organism>
<dbReference type="Gene3D" id="3.30.420.10">
    <property type="entry name" value="Ribonuclease H-like superfamily/Ribonuclease H"/>
    <property type="match status" value="1"/>
</dbReference>
<dbReference type="Proteomes" id="UP001652660">
    <property type="component" value="Chromosome 6c"/>
</dbReference>
<dbReference type="GeneID" id="140008745"/>
<dbReference type="InterPro" id="IPR044730">
    <property type="entry name" value="RNase_H-like_dom_plant"/>
</dbReference>
<evidence type="ECO:0000259" key="1">
    <source>
        <dbReference type="Pfam" id="PF13456"/>
    </source>
</evidence>
<dbReference type="InterPro" id="IPR002156">
    <property type="entry name" value="RNaseH_domain"/>
</dbReference>
<accession>A0ABM4UQZ9</accession>